<evidence type="ECO:0000256" key="4">
    <source>
        <dbReference type="ARBA" id="ARBA00022737"/>
    </source>
</evidence>
<dbReference type="SUPFAM" id="SSF52540">
    <property type="entry name" value="P-loop containing nucleoside triphosphate hydrolases"/>
    <property type="match status" value="2"/>
</dbReference>
<reference evidence="11" key="1">
    <citation type="submission" date="2020-05" db="EMBL/GenBank/DDBJ databases">
        <authorList>
            <person name="Chiriac C."/>
            <person name="Salcher M."/>
            <person name="Ghai R."/>
            <person name="Kavagutti S V."/>
        </authorList>
    </citation>
    <scope>NUCLEOTIDE SEQUENCE</scope>
</reference>
<dbReference type="PANTHER" id="PTHR43790">
    <property type="entry name" value="CARBOHYDRATE TRANSPORT ATP-BINDING PROTEIN MG119-RELATED"/>
    <property type="match status" value="1"/>
</dbReference>
<dbReference type="InterPro" id="IPR003593">
    <property type="entry name" value="AAA+_ATPase"/>
</dbReference>
<dbReference type="InterPro" id="IPR003439">
    <property type="entry name" value="ABC_transporter-like_ATP-bd"/>
</dbReference>
<evidence type="ECO:0000256" key="8">
    <source>
        <dbReference type="ARBA" id="ARBA00023136"/>
    </source>
</evidence>
<accession>A0A6J7BKJ4</accession>
<evidence type="ECO:0000256" key="5">
    <source>
        <dbReference type="ARBA" id="ARBA00022741"/>
    </source>
</evidence>
<dbReference type="EMBL" id="CAFBAA010000066">
    <property type="protein sequence ID" value="CAB4845484.1"/>
    <property type="molecule type" value="Genomic_DNA"/>
</dbReference>
<dbReference type="CDD" id="cd03215">
    <property type="entry name" value="ABC_Carb_Monos_II"/>
    <property type="match status" value="1"/>
</dbReference>
<keyword evidence="2" id="KW-0813">Transport</keyword>
<feature type="domain" description="ABC transporter" evidence="9">
    <location>
        <begin position="250"/>
        <end position="489"/>
    </location>
</feature>
<keyword evidence="5" id="KW-0547">Nucleotide-binding</keyword>
<protein>
    <submittedName>
        <fullName evidence="11">Unannotated protein</fullName>
    </submittedName>
</protein>
<sequence>MIAARHISKSFPGVLANQDVSFDVAPGEVHSLLGENGAGKSTLAAILTGLYQPDAGHVEIDGVRVSLKSPRHGLALGIGMVHQHFRLVSQFTVAENISLGDRKQNWILSTKKVEEAVREIGERYGLPVDPRARINELTVGEQQRVEIIKTLYRGAQVLLLDEPTSVLTPQEVTTLFDSVRTLASEGKSVIFISHKLGEVMDISDRVTVMRDGKVVGNTSVTDTSREALARMMVGRDVDLSAIRATKPTGTPLLEVRGLTAKSARSQVSDASIVVKAGEIVGIAGVSGNGQRALAEGIAGLTPPVGGHITICGIDVTGKGSVAARKAGLSYVPEDRNGTGLAPSLSISENMLLTEDLPFLVNHKSAVAKAEEAIGAYSIKTPGASTPTRMLSGGNVQKVLLARELGHDPQVLIVASPTWGLDVGAVEFVRSKLNELRNQGRAILLISEDLDEVRALSDRIYVIFEGKIVMECAGEGADVTTLGLAMAGASA</sequence>
<dbReference type="AlphaFoldDB" id="A0A6J7BKJ4"/>
<keyword evidence="7" id="KW-1278">Translocase</keyword>
<keyword evidence="4" id="KW-0677">Repeat</keyword>
<keyword evidence="6" id="KW-0067">ATP-binding</keyword>
<evidence type="ECO:0000256" key="3">
    <source>
        <dbReference type="ARBA" id="ARBA00022475"/>
    </source>
</evidence>
<evidence type="ECO:0000313" key="10">
    <source>
        <dbReference type="EMBL" id="CAB4691684.1"/>
    </source>
</evidence>
<dbReference type="Gene3D" id="3.40.50.300">
    <property type="entry name" value="P-loop containing nucleotide triphosphate hydrolases"/>
    <property type="match status" value="2"/>
</dbReference>
<dbReference type="FunFam" id="3.40.50.300:FF:000127">
    <property type="entry name" value="Ribose import ATP-binding protein RbsA"/>
    <property type="match status" value="1"/>
</dbReference>
<keyword evidence="3" id="KW-1003">Cell membrane</keyword>
<dbReference type="PANTHER" id="PTHR43790:SF4">
    <property type="entry name" value="GUANOSINE IMPORT ATP-BINDING PROTEIN NUPO"/>
    <property type="match status" value="1"/>
</dbReference>
<keyword evidence="8" id="KW-0472">Membrane</keyword>
<comment type="subcellular location">
    <subcellularLocation>
        <location evidence="1">Cell membrane</location>
        <topology evidence="1">Peripheral membrane protein</topology>
    </subcellularLocation>
</comment>
<organism evidence="11">
    <name type="scientific">freshwater metagenome</name>
    <dbReference type="NCBI Taxonomy" id="449393"/>
    <lineage>
        <taxon>unclassified sequences</taxon>
        <taxon>metagenomes</taxon>
        <taxon>ecological metagenomes</taxon>
    </lineage>
</organism>
<dbReference type="PROSITE" id="PS50893">
    <property type="entry name" value="ABC_TRANSPORTER_2"/>
    <property type="match status" value="2"/>
</dbReference>
<name>A0A6J7BKJ4_9ZZZZ</name>
<proteinExistence type="predicted"/>
<dbReference type="GO" id="GO:0016887">
    <property type="term" value="F:ATP hydrolysis activity"/>
    <property type="evidence" value="ECO:0007669"/>
    <property type="project" value="InterPro"/>
</dbReference>
<dbReference type="Pfam" id="PF00005">
    <property type="entry name" value="ABC_tran"/>
    <property type="match status" value="2"/>
</dbReference>
<dbReference type="InterPro" id="IPR050107">
    <property type="entry name" value="ABC_carbohydrate_import_ATPase"/>
</dbReference>
<dbReference type="EMBL" id="CAEZXN010000010">
    <property type="protein sequence ID" value="CAB4691684.1"/>
    <property type="molecule type" value="Genomic_DNA"/>
</dbReference>
<evidence type="ECO:0000259" key="9">
    <source>
        <dbReference type="PROSITE" id="PS50893"/>
    </source>
</evidence>
<feature type="domain" description="ABC transporter" evidence="9">
    <location>
        <begin position="2"/>
        <end position="236"/>
    </location>
</feature>
<evidence type="ECO:0000256" key="6">
    <source>
        <dbReference type="ARBA" id="ARBA00022840"/>
    </source>
</evidence>
<evidence type="ECO:0000256" key="1">
    <source>
        <dbReference type="ARBA" id="ARBA00004202"/>
    </source>
</evidence>
<dbReference type="SMART" id="SM00382">
    <property type="entry name" value="AAA"/>
    <property type="match status" value="1"/>
</dbReference>
<evidence type="ECO:0000256" key="7">
    <source>
        <dbReference type="ARBA" id="ARBA00022967"/>
    </source>
</evidence>
<evidence type="ECO:0000313" key="11">
    <source>
        <dbReference type="EMBL" id="CAB4845484.1"/>
    </source>
</evidence>
<evidence type="ECO:0000256" key="2">
    <source>
        <dbReference type="ARBA" id="ARBA00022448"/>
    </source>
</evidence>
<dbReference type="GO" id="GO:0005524">
    <property type="term" value="F:ATP binding"/>
    <property type="evidence" value="ECO:0007669"/>
    <property type="project" value="UniProtKB-KW"/>
</dbReference>
<dbReference type="InterPro" id="IPR027417">
    <property type="entry name" value="P-loop_NTPase"/>
</dbReference>
<dbReference type="CDD" id="cd03216">
    <property type="entry name" value="ABC_Carb_Monos_I"/>
    <property type="match status" value="1"/>
</dbReference>
<gene>
    <name evidence="10" type="ORF">UFOPK2423_00622</name>
    <name evidence="11" type="ORF">UFOPK3266_01632</name>
</gene>
<dbReference type="GO" id="GO:0005886">
    <property type="term" value="C:plasma membrane"/>
    <property type="evidence" value="ECO:0007669"/>
    <property type="project" value="UniProtKB-SubCell"/>
</dbReference>